<gene>
    <name evidence="1" type="ORF">LCGC14_1524460</name>
</gene>
<comment type="caution">
    <text evidence="1">The sequence shown here is derived from an EMBL/GenBank/DDBJ whole genome shotgun (WGS) entry which is preliminary data.</text>
</comment>
<organism evidence="1">
    <name type="scientific">marine sediment metagenome</name>
    <dbReference type="NCBI Taxonomy" id="412755"/>
    <lineage>
        <taxon>unclassified sequences</taxon>
        <taxon>metagenomes</taxon>
        <taxon>ecological metagenomes</taxon>
    </lineage>
</organism>
<dbReference type="EMBL" id="LAZR01011354">
    <property type="protein sequence ID" value="KKM62161.1"/>
    <property type="molecule type" value="Genomic_DNA"/>
</dbReference>
<name>A0A0F9JIH5_9ZZZZ</name>
<dbReference type="AlphaFoldDB" id="A0A0F9JIH5"/>
<proteinExistence type="predicted"/>
<protein>
    <submittedName>
        <fullName evidence="1">Uncharacterized protein</fullName>
    </submittedName>
</protein>
<accession>A0A0F9JIH5</accession>
<sequence length="113" mass="12693">MKYYMTETGETAWTTQDIIETFDEGTILFEMKRDIGGEMWCDIEEDFVGNDGCFRGCDDYNPCNGKNGRCRSLKNGFIETGRKFVLIDGKIALKGECVTPETAIKKEIPGVEG</sequence>
<evidence type="ECO:0000313" key="1">
    <source>
        <dbReference type="EMBL" id="KKM62161.1"/>
    </source>
</evidence>
<reference evidence="1" key="1">
    <citation type="journal article" date="2015" name="Nature">
        <title>Complex archaea that bridge the gap between prokaryotes and eukaryotes.</title>
        <authorList>
            <person name="Spang A."/>
            <person name="Saw J.H."/>
            <person name="Jorgensen S.L."/>
            <person name="Zaremba-Niedzwiedzka K."/>
            <person name="Martijn J."/>
            <person name="Lind A.E."/>
            <person name="van Eijk R."/>
            <person name="Schleper C."/>
            <person name="Guy L."/>
            <person name="Ettema T.J."/>
        </authorList>
    </citation>
    <scope>NUCLEOTIDE SEQUENCE</scope>
</reference>